<dbReference type="CDD" id="cd01026">
    <property type="entry name" value="TOPRIM_OLD"/>
    <property type="match status" value="1"/>
</dbReference>
<dbReference type="Pfam" id="PF20469">
    <property type="entry name" value="OLD-like_TOPRIM"/>
    <property type="match status" value="1"/>
</dbReference>
<dbReference type="InterPro" id="IPR027417">
    <property type="entry name" value="P-loop_NTPase"/>
</dbReference>
<dbReference type="GO" id="GO:0004519">
    <property type="term" value="F:endonuclease activity"/>
    <property type="evidence" value="ECO:0007669"/>
    <property type="project" value="UniProtKB-KW"/>
</dbReference>
<dbReference type="InterPro" id="IPR051396">
    <property type="entry name" value="Bact_Antivir_Def_Nuclease"/>
</dbReference>
<feature type="domain" description="OLD protein-like TOPRIM" evidence="2">
    <location>
        <begin position="369"/>
        <end position="434"/>
    </location>
</feature>
<dbReference type="GO" id="GO:0016887">
    <property type="term" value="F:ATP hydrolysis activity"/>
    <property type="evidence" value="ECO:0007669"/>
    <property type="project" value="InterPro"/>
</dbReference>
<keyword evidence="4" id="KW-1185">Reference proteome</keyword>
<dbReference type="PANTHER" id="PTHR43581:SF4">
    <property type="entry name" value="ATP_GTP PHOSPHATASE"/>
    <property type="match status" value="1"/>
</dbReference>
<dbReference type="Pfam" id="PF13304">
    <property type="entry name" value="AAA_21"/>
    <property type="match status" value="1"/>
</dbReference>
<dbReference type="PANTHER" id="PTHR43581">
    <property type="entry name" value="ATP/GTP PHOSPHATASE"/>
    <property type="match status" value="1"/>
</dbReference>
<evidence type="ECO:0000259" key="1">
    <source>
        <dbReference type="Pfam" id="PF13304"/>
    </source>
</evidence>
<dbReference type="AlphaFoldDB" id="A0A218NNW6"/>
<proteinExistence type="predicted"/>
<dbReference type="InterPro" id="IPR034139">
    <property type="entry name" value="TOPRIM_OLD"/>
</dbReference>
<evidence type="ECO:0000313" key="3">
    <source>
        <dbReference type="EMBL" id="ASI14155.1"/>
    </source>
</evidence>
<protein>
    <submittedName>
        <fullName evidence="3">Putative ATP-dependent endonuclease of the OLD family</fullName>
    </submittedName>
</protein>
<reference evidence="3 4" key="1">
    <citation type="journal article" date="2017" name="Nat. Commun.">
        <title>'ARMAN' archaea depend on association with euryarchaeal host in culture and in situ.</title>
        <authorList>
            <person name="Golyshina O."/>
            <person name="Toshchakov S."/>
            <person name="Makarova K."/>
            <person name="Gavrilov S."/>
            <person name="Korzhenkov A."/>
            <person name="La Cono V."/>
            <person name="Arcadi E."/>
            <person name="Nechitaylo T."/>
            <person name="Ferrer M."/>
            <person name="Kublanov I."/>
            <person name="Wolf Y."/>
            <person name="Yakimov M."/>
            <person name="Golyshin P."/>
            <person name="Slesarev A."/>
            <person name="Kozyavkin S."/>
        </authorList>
    </citation>
    <scope>NUCLEOTIDE SEQUENCE [LARGE SCALE GENOMIC DNA]</scope>
    <source>
        <strain evidence="3 4">Mia14</strain>
    </source>
</reference>
<organism evidence="3 4">
    <name type="scientific">Candidatus Mancarchaeum acidiphilum</name>
    <dbReference type="NCBI Taxonomy" id="1920749"/>
    <lineage>
        <taxon>Archaea</taxon>
        <taxon>Candidatus Micrarchaeota</taxon>
        <taxon>Candidatus Mancarchaeum</taxon>
    </lineage>
</organism>
<dbReference type="Gene3D" id="3.40.50.300">
    <property type="entry name" value="P-loop containing nucleotide triphosphate hydrolases"/>
    <property type="match status" value="1"/>
</dbReference>
<dbReference type="GO" id="GO:0005524">
    <property type="term" value="F:ATP binding"/>
    <property type="evidence" value="ECO:0007669"/>
    <property type="project" value="InterPro"/>
</dbReference>
<name>A0A218NNW6_9ARCH</name>
<keyword evidence="3" id="KW-0540">Nuclease</keyword>
<dbReference type="SUPFAM" id="SSF52540">
    <property type="entry name" value="P-loop containing nucleoside triphosphate hydrolases"/>
    <property type="match status" value="1"/>
</dbReference>
<dbReference type="KEGG" id="marh:Mia14_0874"/>
<accession>A0A218NNW6</accession>
<feature type="domain" description="ATPase AAA-type core" evidence="1">
    <location>
        <begin position="31"/>
        <end position="322"/>
    </location>
</feature>
<dbReference type="Proteomes" id="UP000197679">
    <property type="component" value="Chromosome"/>
</dbReference>
<sequence>MYYGDRVVNVDRMHIENFRSVKNLDVKLDKINALIGPNNAGKSNVMKALSIVLGESWPSSKIVDDNDYFDRDRRKPIKIQVMFDQHFVDSRYGMKVYGFGFECQNDDVNFLALDSSGDPLKYSKGTPVRVSQEMKDEVSLVFVDIDRQSTQQIRATQWTLYGKILKFLGSKIPENNKAQFLKAVISAFNSEIFNISPGSDLRYLEEQLKNSVKDHTGFDLTLELSILDPVEAIKNVRPYFKEGTNPSKYDPEEMGAGTQSALSVSIARAYSEIVKKSVILAIEEPELHFHPQACRNFYNRLRLLSESGLQVIYSTHSPYFVDVSKFESLHVVRKKNSTTTIESGLTLLSTGSQQNRIITKFNEGVNQALFADSAVLVEGPDDEIACKAMFEKQGFDLYKNNVSVVSCGGLPNIPTIARVLNALKIDTIALVDEDPGNSNTASIIEKLKGILGDDMVYLQSPNLEGIFGMSSKFNQASALTFFQNYQNGVPQVYSDLTTRLSP</sequence>
<keyword evidence="3" id="KW-0378">Hydrolase</keyword>
<dbReference type="InterPro" id="IPR003959">
    <property type="entry name" value="ATPase_AAA_core"/>
</dbReference>
<evidence type="ECO:0000259" key="2">
    <source>
        <dbReference type="Pfam" id="PF20469"/>
    </source>
</evidence>
<gene>
    <name evidence="3" type="ORF">Mia14_0874</name>
</gene>
<evidence type="ECO:0000313" key="4">
    <source>
        <dbReference type="Proteomes" id="UP000197679"/>
    </source>
</evidence>
<dbReference type="EMBL" id="CP019964">
    <property type="protein sequence ID" value="ASI14155.1"/>
    <property type="molecule type" value="Genomic_DNA"/>
</dbReference>
<keyword evidence="3" id="KW-0255">Endonuclease</keyword>